<feature type="compositionally biased region" description="Pro residues" evidence="1">
    <location>
        <begin position="329"/>
        <end position="338"/>
    </location>
</feature>
<dbReference type="Proteomes" id="UP000654075">
    <property type="component" value="Unassembled WGS sequence"/>
</dbReference>
<feature type="compositionally biased region" description="Basic and acidic residues" evidence="1">
    <location>
        <begin position="1"/>
        <end position="16"/>
    </location>
</feature>
<feature type="region of interest" description="Disordered" evidence="1">
    <location>
        <begin position="315"/>
        <end position="338"/>
    </location>
</feature>
<keyword evidence="2" id="KW-0812">Transmembrane</keyword>
<evidence type="ECO:0000256" key="1">
    <source>
        <dbReference type="SAM" id="MobiDB-lite"/>
    </source>
</evidence>
<keyword evidence="4" id="KW-1185">Reference proteome</keyword>
<dbReference type="OrthoDB" id="202063at2759"/>
<comment type="caution">
    <text evidence="3">The sequence shown here is derived from an EMBL/GenBank/DDBJ whole genome shotgun (WGS) entry which is preliminary data.</text>
</comment>
<dbReference type="OMA" id="KQWANLD"/>
<keyword evidence="2" id="KW-0472">Membrane</keyword>
<feature type="transmembrane region" description="Helical" evidence="2">
    <location>
        <begin position="75"/>
        <end position="95"/>
    </location>
</feature>
<organism evidence="3 4">
    <name type="scientific">Polarella glacialis</name>
    <name type="common">Dinoflagellate</name>
    <dbReference type="NCBI Taxonomy" id="89957"/>
    <lineage>
        <taxon>Eukaryota</taxon>
        <taxon>Sar</taxon>
        <taxon>Alveolata</taxon>
        <taxon>Dinophyceae</taxon>
        <taxon>Suessiales</taxon>
        <taxon>Suessiaceae</taxon>
        <taxon>Polarella</taxon>
    </lineage>
</organism>
<dbReference type="EMBL" id="CAJNNV010020705">
    <property type="protein sequence ID" value="CAE8607160.1"/>
    <property type="molecule type" value="Genomic_DNA"/>
</dbReference>
<gene>
    <name evidence="3" type="ORF">PGLA1383_LOCUS25101</name>
</gene>
<accession>A0A813F359</accession>
<evidence type="ECO:0000313" key="3">
    <source>
        <dbReference type="EMBL" id="CAE8607160.1"/>
    </source>
</evidence>
<keyword evidence="2" id="KW-1133">Transmembrane helix</keyword>
<proteinExistence type="predicted"/>
<feature type="transmembrane region" description="Helical" evidence="2">
    <location>
        <begin position="233"/>
        <end position="253"/>
    </location>
</feature>
<reference evidence="3" key="1">
    <citation type="submission" date="2021-02" db="EMBL/GenBank/DDBJ databases">
        <authorList>
            <person name="Dougan E. K."/>
            <person name="Rhodes N."/>
            <person name="Thang M."/>
            <person name="Chan C."/>
        </authorList>
    </citation>
    <scope>NUCLEOTIDE SEQUENCE</scope>
</reference>
<name>A0A813F359_POLGL</name>
<feature type="region of interest" description="Disordered" evidence="1">
    <location>
        <begin position="1"/>
        <end position="31"/>
    </location>
</feature>
<feature type="transmembrane region" description="Helical" evidence="2">
    <location>
        <begin position="291"/>
        <end position="312"/>
    </location>
</feature>
<dbReference type="AlphaFoldDB" id="A0A813F359"/>
<evidence type="ECO:0000256" key="2">
    <source>
        <dbReference type="SAM" id="Phobius"/>
    </source>
</evidence>
<protein>
    <submittedName>
        <fullName evidence="3">Uncharacterized protein</fullName>
    </submittedName>
</protein>
<sequence length="338" mass="36975">MEGMEMSRRVAKDDPKAASQEDSSDDDAAQQWSDMDMLCSKKGDDRGEALKQWANLDVSALALATTKGIVVRHPVLLCICAFGLLLAAFAGGLPVDAASEEAYGVLLQQAEVIDSRELGQQALVELQKAEEGYFKVKGWFGACDDPCMVAFDKAQMARAEVARVQRHRDRVLSEGRREVGIWSSFGVQDVRNSFWAAWKSGKEFAARCTMYDAMFMVAGGREESLQAMILRLVIQYVANLTMGLIGAFFYFVYNVYCLILSYGSSFMSGLAFLLLAAVAGLSMVATYLGSMYAVVAGGGVLLIQQAAKQAALEMDSKQKEKKKLQHTPAPRPPRQCPV</sequence>
<evidence type="ECO:0000313" key="4">
    <source>
        <dbReference type="Proteomes" id="UP000654075"/>
    </source>
</evidence>
<feature type="transmembrane region" description="Helical" evidence="2">
    <location>
        <begin position="265"/>
        <end position="285"/>
    </location>
</feature>